<organism evidence="2 3">
    <name type="scientific">Nocardia terrae</name>
    <dbReference type="NCBI Taxonomy" id="2675851"/>
    <lineage>
        <taxon>Bacteria</taxon>
        <taxon>Bacillati</taxon>
        <taxon>Actinomycetota</taxon>
        <taxon>Actinomycetes</taxon>
        <taxon>Mycobacteriales</taxon>
        <taxon>Nocardiaceae</taxon>
        <taxon>Nocardia</taxon>
    </lineage>
</organism>
<dbReference type="GO" id="GO:0016740">
    <property type="term" value="F:transferase activity"/>
    <property type="evidence" value="ECO:0007669"/>
    <property type="project" value="UniProtKB-KW"/>
</dbReference>
<dbReference type="PANTHER" id="PTHR21310">
    <property type="entry name" value="AMINOGLYCOSIDE PHOSPHOTRANSFERASE-RELATED-RELATED"/>
    <property type="match status" value="1"/>
</dbReference>
<evidence type="ECO:0000313" key="3">
    <source>
        <dbReference type="Proteomes" id="UP000466794"/>
    </source>
</evidence>
<dbReference type="InterPro" id="IPR002575">
    <property type="entry name" value="Aminoglycoside_PTrfase"/>
</dbReference>
<dbReference type="Proteomes" id="UP000466794">
    <property type="component" value="Unassembled WGS sequence"/>
</dbReference>
<dbReference type="InterPro" id="IPR051678">
    <property type="entry name" value="AGP_Transferase"/>
</dbReference>
<keyword evidence="3" id="KW-1185">Reference proteome</keyword>
<feature type="domain" description="Aminoglycoside phosphotransferase" evidence="1">
    <location>
        <begin position="26"/>
        <end position="265"/>
    </location>
</feature>
<dbReference type="Pfam" id="PF01636">
    <property type="entry name" value="APH"/>
    <property type="match status" value="1"/>
</dbReference>
<dbReference type="InterPro" id="IPR041726">
    <property type="entry name" value="ACAD10_11_N"/>
</dbReference>
<accession>A0A7K1VAV5</accession>
<sequence>MSGDIGEGLARFLTEDIGRTVRVSAVQPLSAGARRRNIAFDADLGGCVLRMVATLVPGSIQLLPVGVEAGVRELAREHGVPVPHTLAVCTDTGFVGEPFMLSERLDGETVPRRVLRMVQEHGSGEAVGEQLGRAMGLLHAIDPEQGSPELPGSASADPAETLLAEADSMVAHLLPDRPVFAFALRWLARNLPARPDRLTLVHTDIRNGNLIVGPDGIRALLDWEGTQRFGDPMRDAAWCALRMWRFGVDDREFGGFADRAAFVRGYTGAGGDFDAERFRWWKVACTLAWGAMLAGQAAAFLDGTVPSIVMAASGRRIPEIEWDLLMQIRPTASR</sequence>
<evidence type="ECO:0000259" key="1">
    <source>
        <dbReference type="Pfam" id="PF01636"/>
    </source>
</evidence>
<dbReference type="AlphaFoldDB" id="A0A7K1VAV5"/>
<gene>
    <name evidence="2" type="ORF">GPX89_41915</name>
</gene>
<dbReference type="InterPro" id="IPR011009">
    <property type="entry name" value="Kinase-like_dom_sf"/>
</dbReference>
<comment type="caution">
    <text evidence="2">The sequence shown here is derived from an EMBL/GenBank/DDBJ whole genome shotgun (WGS) entry which is preliminary data.</text>
</comment>
<dbReference type="CDD" id="cd05154">
    <property type="entry name" value="ACAD10_11_N-like"/>
    <property type="match status" value="1"/>
</dbReference>
<dbReference type="EMBL" id="WRPP01000015">
    <property type="protein sequence ID" value="MVU83780.1"/>
    <property type="molecule type" value="Genomic_DNA"/>
</dbReference>
<protein>
    <submittedName>
        <fullName evidence="2">Phosphotransferase</fullName>
    </submittedName>
</protein>
<keyword evidence="2" id="KW-0808">Transferase</keyword>
<evidence type="ECO:0000313" key="2">
    <source>
        <dbReference type="EMBL" id="MVU83780.1"/>
    </source>
</evidence>
<dbReference type="Gene3D" id="3.90.1200.10">
    <property type="match status" value="1"/>
</dbReference>
<dbReference type="Gene3D" id="3.30.200.20">
    <property type="entry name" value="Phosphorylase Kinase, domain 1"/>
    <property type="match status" value="1"/>
</dbReference>
<dbReference type="PANTHER" id="PTHR21310:SF57">
    <property type="entry name" value="BLR2944 PROTEIN"/>
    <property type="match status" value="1"/>
</dbReference>
<name>A0A7K1VAV5_9NOCA</name>
<reference evidence="2 3" key="1">
    <citation type="submission" date="2019-12" db="EMBL/GenBank/DDBJ databases">
        <title>Nocardia sp. nov. ET3-3 isolated from soil.</title>
        <authorList>
            <person name="Kanchanasin P."/>
            <person name="Tanasupawat S."/>
            <person name="Yuki M."/>
            <person name="Kudo T."/>
        </authorList>
    </citation>
    <scope>NUCLEOTIDE SEQUENCE [LARGE SCALE GENOMIC DNA]</scope>
    <source>
        <strain evidence="2 3">ET3-3</strain>
    </source>
</reference>
<dbReference type="SUPFAM" id="SSF56112">
    <property type="entry name" value="Protein kinase-like (PK-like)"/>
    <property type="match status" value="1"/>
</dbReference>
<proteinExistence type="predicted"/>
<dbReference type="RefSeq" id="WP_157393349.1">
    <property type="nucleotide sequence ID" value="NZ_WRPP01000015.1"/>
</dbReference>